<evidence type="ECO:0000313" key="2">
    <source>
        <dbReference type="EMBL" id="TGO61557.1"/>
    </source>
</evidence>
<feature type="region of interest" description="Disordered" evidence="1">
    <location>
        <begin position="25"/>
        <end position="56"/>
    </location>
</feature>
<organism evidence="2 3">
    <name type="scientific">Botryotinia convoluta</name>
    <dbReference type="NCBI Taxonomy" id="54673"/>
    <lineage>
        <taxon>Eukaryota</taxon>
        <taxon>Fungi</taxon>
        <taxon>Dikarya</taxon>
        <taxon>Ascomycota</taxon>
        <taxon>Pezizomycotina</taxon>
        <taxon>Leotiomycetes</taxon>
        <taxon>Helotiales</taxon>
        <taxon>Sclerotiniaceae</taxon>
        <taxon>Botryotinia</taxon>
    </lineage>
</organism>
<gene>
    <name evidence="2" type="ORF">BCON_0026g00010</name>
</gene>
<reference evidence="2 3" key="1">
    <citation type="submission" date="2017-12" db="EMBL/GenBank/DDBJ databases">
        <title>Comparative genomics of Botrytis spp.</title>
        <authorList>
            <person name="Valero-Jimenez C.A."/>
            <person name="Tapia P."/>
            <person name="Veloso J."/>
            <person name="Silva-Moreno E."/>
            <person name="Staats M."/>
            <person name="Valdes J.H."/>
            <person name="Van Kan J.A.L."/>
        </authorList>
    </citation>
    <scope>NUCLEOTIDE SEQUENCE [LARGE SCALE GENOMIC DNA]</scope>
    <source>
        <strain evidence="2 3">MUCL11595</strain>
    </source>
</reference>
<dbReference type="AlphaFoldDB" id="A0A4Z1IYA3"/>
<protein>
    <submittedName>
        <fullName evidence="2">Uncharacterized protein</fullName>
    </submittedName>
</protein>
<dbReference type="EMBL" id="PQXN01000026">
    <property type="protein sequence ID" value="TGO61557.1"/>
    <property type="molecule type" value="Genomic_DNA"/>
</dbReference>
<accession>A0A4Z1IYA3</accession>
<name>A0A4Z1IYA3_9HELO</name>
<proteinExistence type="predicted"/>
<evidence type="ECO:0000256" key="1">
    <source>
        <dbReference type="SAM" id="MobiDB-lite"/>
    </source>
</evidence>
<keyword evidence="3" id="KW-1185">Reference proteome</keyword>
<sequence>MEPFLRGTPIRMPYHMYLEIRRSHYSQDRSESTSQLANHSEHESSNKAGVLTSGRGYGMQSEASKINYNATDHQDDFIGHSSSISLIGLSSRPPKNGLLGQSKLPISSTAFSLTPTSIVFANPGCDFRQECQTSIIREGTTASMELSNGFVGNGTRI</sequence>
<comment type="caution">
    <text evidence="2">The sequence shown here is derived from an EMBL/GenBank/DDBJ whole genome shotgun (WGS) entry which is preliminary data.</text>
</comment>
<evidence type="ECO:0000313" key="3">
    <source>
        <dbReference type="Proteomes" id="UP000297527"/>
    </source>
</evidence>
<dbReference type="Proteomes" id="UP000297527">
    <property type="component" value="Unassembled WGS sequence"/>
</dbReference>